<dbReference type="EMBL" id="BKZV01000001">
    <property type="protein sequence ID" value="GER82748.1"/>
    <property type="molecule type" value="Genomic_DNA"/>
</dbReference>
<name>A0A5J4K0T0_9CHLR</name>
<evidence type="ECO:0000313" key="1">
    <source>
        <dbReference type="EMBL" id="GER82748.1"/>
    </source>
</evidence>
<evidence type="ECO:0000313" key="2">
    <source>
        <dbReference type="Proteomes" id="UP000334820"/>
    </source>
</evidence>
<protein>
    <submittedName>
        <fullName evidence="1">Uncharacterized protein</fullName>
    </submittedName>
</protein>
<organism evidence="1 2">
    <name type="scientific">Thermogemmatispora aurantia</name>
    <dbReference type="NCBI Taxonomy" id="2045279"/>
    <lineage>
        <taxon>Bacteria</taxon>
        <taxon>Bacillati</taxon>
        <taxon>Chloroflexota</taxon>
        <taxon>Ktedonobacteria</taxon>
        <taxon>Thermogemmatisporales</taxon>
        <taxon>Thermogemmatisporaceae</taxon>
        <taxon>Thermogemmatispora</taxon>
    </lineage>
</organism>
<dbReference type="AlphaFoldDB" id="A0A5J4K0T0"/>
<keyword evidence="2" id="KW-1185">Reference proteome</keyword>
<comment type="caution">
    <text evidence="1">The sequence shown here is derived from an EMBL/GenBank/DDBJ whole genome shotgun (WGS) entry which is preliminary data.</text>
</comment>
<reference evidence="1 2" key="1">
    <citation type="journal article" date="2019" name="Int. J. Syst. Evol. Microbiol.">
        <title>Thermogemmatispora aurantia sp. nov. and Thermogemmatispora argillosa sp. nov., within the class Ktedonobacteria, and emended description of the genus Thermogemmatispora.</title>
        <authorList>
            <person name="Zheng Y."/>
            <person name="Wang C.M."/>
            <person name="Sakai Y."/>
            <person name="Abe K."/>
            <person name="Yokota A."/>
            <person name="Yabe S."/>
        </authorList>
    </citation>
    <scope>NUCLEOTIDE SEQUENCE [LARGE SCALE GENOMIC DNA]</scope>
    <source>
        <strain evidence="1 2">A1-2</strain>
    </source>
</reference>
<accession>A0A5J4K0T0</accession>
<proteinExistence type="predicted"/>
<sequence>MSELGIECSCREGEGCVEGVALWEQVEASYRALHAVLLVGEYAERERAWRAYQAALCAYEQHLREGNDGADSV</sequence>
<gene>
    <name evidence="1" type="ORF">KTAU_13850</name>
</gene>
<dbReference type="Proteomes" id="UP000334820">
    <property type="component" value="Unassembled WGS sequence"/>
</dbReference>